<feature type="region of interest" description="Disordered" evidence="1">
    <location>
        <begin position="28"/>
        <end position="47"/>
    </location>
</feature>
<accession>A0ABN2AB06</accession>
<comment type="caution">
    <text evidence="2">The sequence shown here is derived from an EMBL/GenBank/DDBJ whole genome shotgun (WGS) entry which is preliminary data.</text>
</comment>
<sequence length="47" mass="5598">MTEAEALTELARQKRIENMIRFHEALDSKSRRARSLRDDISRELEQP</sequence>
<organism evidence="2 3">
    <name type="scientific">Brevibacterium permense</name>
    <dbReference type="NCBI Taxonomy" id="234834"/>
    <lineage>
        <taxon>Bacteria</taxon>
        <taxon>Bacillati</taxon>
        <taxon>Actinomycetota</taxon>
        <taxon>Actinomycetes</taxon>
        <taxon>Micrococcales</taxon>
        <taxon>Brevibacteriaceae</taxon>
        <taxon>Brevibacterium</taxon>
    </lineage>
</organism>
<dbReference type="Proteomes" id="UP001500177">
    <property type="component" value="Unassembled WGS sequence"/>
</dbReference>
<evidence type="ECO:0000313" key="3">
    <source>
        <dbReference type="Proteomes" id="UP001500177"/>
    </source>
</evidence>
<name>A0ABN2AB06_9MICO</name>
<gene>
    <name evidence="2" type="ORF">GCM10009690_15760</name>
</gene>
<reference evidence="2 3" key="1">
    <citation type="journal article" date="2019" name="Int. J. Syst. Evol. Microbiol.">
        <title>The Global Catalogue of Microorganisms (GCM) 10K type strain sequencing project: providing services to taxonomists for standard genome sequencing and annotation.</title>
        <authorList>
            <consortium name="The Broad Institute Genomics Platform"/>
            <consortium name="The Broad Institute Genome Sequencing Center for Infectious Disease"/>
            <person name="Wu L."/>
            <person name="Ma J."/>
        </authorList>
    </citation>
    <scope>NUCLEOTIDE SEQUENCE [LARGE SCALE GENOMIC DNA]</scope>
    <source>
        <strain evidence="2 3">JCM 13318</strain>
    </source>
</reference>
<proteinExistence type="predicted"/>
<keyword evidence="3" id="KW-1185">Reference proteome</keyword>
<dbReference type="EMBL" id="BAAALX010000009">
    <property type="protein sequence ID" value="GAA1513677.1"/>
    <property type="molecule type" value="Genomic_DNA"/>
</dbReference>
<evidence type="ECO:0000256" key="1">
    <source>
        <dbReference type="SAM" id="MobiDB-lite"/>
    </source>
</evidence>
<protein>
    <submittedName>
        <fullName evidence="2">Uncharacterized protein</fullName>
    </submittedName>
</protein>
<evidence type="ECO:0000313" key="2">
    <source>
        <dbReference type="EMBL" id="GAA1513677.1"/>
    </source>
</evidence>
<dbReference type="RefSeq" id="WP_173151308.1">
    <property type="nucleotide sequence ID" value="NZ_BAAALX010000009.1"/>
</dbReference>